<accession>A0ABQ3PQB7</accession>
<proteinExistence type="predicted"/>
<name>A0ABQ3PQB7_9ACTN</name>
<reference evidence="3" key="1">
    <citation type="submission" date="2024-05" db="EMBL/GenBank/DDBJ databases">
        <title>Whole genome shotgun sequence of Streptomyces hydrogenans NBRC 13475.</title>
        <authorList>
            <person name="Komaki H."/>
            <person name="Tamura T."/>
        </authorList>
    </citation>
    <scope>NUCLEOTIDE SEQUENCE</scope>
    <source>
        <strain evidence="3">NBRC 13475</strain>
    </source>
</reference>
<feature type="transmembrane region" description="Helical" evidence="2">
    <location>
        <begin position="29"/>
        <end position="48"/>
    </location>
</feature>
<keyword evidence="2" id="KW-1133">Transmembrane helix</keyword>
<keyword evidence="2" id="KW-0472">Membrane</keyword>
<sequence length="160" mass="17831">MTFVATAALSMFVLEDVLDLSGYPRKIFNFGFLCSWGMSLVLGALYYYRDDMLVRSDDESDSAPWVRRIAAKLYYPRAYDFWIALSGPRCGEPIWFRSGRRIINCCACQGSSASHPLAPTEPPLPEDRERVNGSGGDWQRCGLASGSARHPRLGSVNRAV</sequence>
<protein>
    <submittedName>
        <fullName evidence="3">Uncharacterized protein</fullName>
    </submittedName>
</protein>
<evidence type="ECO:0000256" key="2">
    <source>
        <dbReference type="SAM" id="Phobius"/>
    </source>
</evidence>
<feature type="region of interest" description="Disordered" evidence="1">
    <location>
        <begin position="112"/>
        <end position="131"/>
    </location>
</feature>
<dbReference type="EMBL" id="BNDW01000117">
    <property type="protein sequence ID" value="GHI27232.1"/>
    <property type="molecule type" value="Genomic_DNA"/>
</dbReference>
<keyword evidence="2" id="KW-0812">Transmembrane</keyword>
<organism evidence="3 4">
    <name type="scientific">Streptomyces hydrogenans</name>
    <dbReference type="NCBI Taxonomy" id="1873719"/>
    <lineage>
        <taxon>Bacteria</taxon>
        <taxon>Bacillati</taxon>
        <taxon>Actinomycetota</taxon>
        <taxon>Actinomycetes</taxon>
        <taxon>Kitasatosporales</taxon>
        <taxon>Streptomycetaceae</taxon>
        <taxon>Streptomyces</taxon>
    </lineage>
</organism>
<keyword evidence="4" id="KW-1185">Reference proteome</keyword>
<evidence type="ECO:0000313" key="3">
    <source>
        <dbReference type="EMBL" id="GHI27232.1"/>
    </source>
</evidence>
<evidence type="ECO:0000256" key="1">
    <source>
        <dbReference type="SAM" id="MobiDB-lite"/>
    </source>
</evidence>
<gene>
    <name evidence="3" type="ORF">Shyd_86030</name>
</gene>
<comment type="caution">
    <text evidence="3">The sequence shown here is derived from an EMBL/GenBank/DDBJ whole genome shotgun (WGS) entry which is preliminary data.</text>
</comment>
<dbReference type="Proteomes" id="UP001052739">
    <property type="component" value="Unassembled WGS sequence"/>
</dbReference>
<evidence type="ECO:0000313" key="4">
    <source>
        <dbReference type="Proteomes" id="UP001052739"/>
    </source>
</evidence>